<reference evidence="1 2" key="1">
    <citation type="journal article" date="2012" name="Eukaryot. Cell">
        <title>Draft genome sequence of Wickerhamomyces ciferrii NRRL Y-1031 F-60-10.</title>
        <authorList>
            <person name="Schneider J."/>
            <person name="Andrea H."/>
            <person name="Blom J."/>
            <person name="Jaenicke S."/>
            <person name="Ruckert C."/>
            <person name="Schorsch C."/>
            <person name="Szczepanowski R."/>
            <person name="Farwick M."/>
            <person name="Goesmann A."/>
            <person name="Puhler A."/>
            <person name="Schaffer S."/>
            <person name="Tauch A."/>
            <person name="Kohler T."/>
            <person name="Brinkrolf K."/>
        </authorList>
    </citation>
    <scope>NUCLEOTIDE SEQUENCE [LARGE SCALE GENOMIC DNA]</scope>
    <source>
        <strain evidence="2">ATCC 14091 / BCRC 22168 / CBS 111 / JCM 3599 / NBRC 0793 / NRRL Y-1031 F-60-10</strain>
    </source>
</reference>
<name>K0KKE3_WICCF</name>
<organism evidence="1 2">
    <name type="scientific">Wickerhamomyces ciferrii (strain ATCC 14091 / BCRC 22168 / CBS 111 / JCM 3599 / NBRC 0793 / NRRL Y-1031 F-60-10)</name>
    <name type="common">Yeast</name>
    <name type="synonym">Pichia ciferrii</name>
    <dbReference type="NCBI Taxonomy" id="1206466"/>
    <lineage>
        <taxon>Eukaryota</taxon>
        <taxon>Fungi</taxon>
        <taxon>Dikarya</taxon>
        <taxon>Ascomycota</taxon>
        <taxon>Saccharomycotina</taxon>
        <taxon>Saccharomycetes</taxon>
        <taxon>Phaffomycetales</taxon>
        <taxon>Wickerhamomycetaceae</taxon>
        <taxon>Wickerhamomyces</taxon>
    </lineage>
</organism>
<gene>
    <name evidence="1" type="ORF">BN7_2974</name>
</gene>
<evidence type="ECO:0000313" key="1">
    <source>
        <dbReference type="EMBL" id="CCH43426.1"/>
    </source>
</evidence>
<evidence type="ECO:0000313" key="2">
    <source>
        <dbReference type="Proteomes" id="UP000009328"/>
    </source>
</evidence>
<keyword evidence="2" id="KW-1185">Reference proteome</keyword>
<accession>K0KKE3</accession>
<sequence length="511" mass="60297">MSNVDYDAYDEEEDSWVIYKLSEVVLKLVPKKYIKELFKMVASEEEIEPDIYYVYSFIYYVLTFKIKVPIKRVLWKFQNVMFFSRYKTQLCFKIIKNSDLIKSITKVIHHVKSSFNKLASNLNLIKAPQTKEPCTQFTACFPIEVWYLLVKDYNVNAGNLVRVNKQLCDFFAPVVYKSIHMDITIGSIDTLQTFYPHYCNFGSTYLFQPSSPYKMYKMLHDSQNFQYEFIDLIHTSSSNDNADNVSTRYIRNFKDVKNVFENTISNPNSLFKDFVKELTTSICFLDGFDKFTREGSNFAQTIQSLSNKTELNVLASDLNAFDTFELDEDYEYYIRRGIDFDLETLYWTIGDFTVRWYPYIKETLPESEFYRELTLPGIVQDDFKKDSKYRYQIFNAKSIEDIESSNPFQRWNEELQLNSRRSHRENNIHFKGAGSIKLQNRSFFSEVDSQHFLSNFVQSIASMNMKKTSKTSTLIFGSHDIETNYTDDTEEERRQNIQFSITPHMIIINGS</sequence>
<dbReference type="HOGENOM" id="CLU_541017_0_0_1"/>
<dbReference type="AlphaFoldDB" id="K0KKE3"/>
<dbReference type="InParanoid" id="K0KKE3"/>
<dbReference type="EMBL" id="CAIF01000078">
    <property type="protein sequence ID" value="CCH43426.1"/>
    <property type="molecule type" value="Genomic_DNA"/>
</dbReference>
<comment type="caution">
    <text evidence="1">The sequence shown here is derived from an EMBL/GenBank/DDBJ whole genome shotgun (WGS) entry which is preliminary data.</text>
</comment>
<dbReference type="Proteomes" id="UP000009328">
    <property type="component" value="Unassembled WGS sequence"/>
</dbReference>
<protein>
    <submittedName>
        <fullName evidence="1">Uncharacterized protein</fullName>
    </submittedName>
</protein>
<proteinExistence type="predicted"/>